<dbReference type="Proteomes" id="UP001152519">
    <property type="component" value="Unassembled WGS sequence"/>
</dbReference>
<sequence>MRSERNGGRTGLSATTRALGSVRRKGAAPGTGAVPGPDEDPVTACLPSDNEQVDT</sequence>
<protein>
    <submittedName>
        <fullName evidence="2">Uncharacterized protein</fullName>
    </submittedName>
</protein>
<dbReference type="AlphaFoldDB" id="A0A9W4E4M2"/>
<evidence type="ECO:0000313" key="2">
    <source>
        <dbReference type="EMBL" id="CAG6393201.1"/>
    </source>
</evidence>
<reference evidence="2" key="1">
    <citation type="submission" date="2021-05" db="EMBL/GenBank/DDBJ databases">
        <authorList>
            <person name="Arsene-Ploetze F."/>
        </authorList>
    </citation>
    <scope>NUCLEOTIDE SEQUENCE</scope>
    <source>
        <strain evidence="2">DSM 42138</strain>
    </source>
</reference>
<evidence type="ECO:0000256" key="1">
    <source>
        <dbReference type="SAM" id="MobiDB-lite"/>
    </source>
</evidence>
<feature type="region of interest" description="Disordered" evidence="1">
    <location>
        <begin position="1"/>
        <end position="55"/>
    </location>
</feature>
<comment type="caution">
    <text evidence="2">The sequence shown here is derived from an EMBL/GenBank/DDBJ whole genome shotgun (WGS) entry which is preliminary data.</text>
</comment>
<name>A0A9W4E4M2_9ACTN</name>
<gene>
    <name evidence="2" type="ORF">SCOCK_20232</name>
</gene>
<organism evidence="2 3">
    <name type="scientific">Actinacidiphila cocklensis</name>
    <dbReference type="NCBI Taxonomy" id="887465"/>
    <lineage>
        <taxon>Bacteria</taxon>
        <taxon>Bacillati</taxon>
        <taxon>Actinomycetota</taxon>
        <taxon>Actinomycetes</taxon>
        <taxon>Kitasatosporales</taxon>
        <taxon>Streptomycetaceae</taxon>
        <taxon>Actinacidiphila</taxon>
    </lineage>
</organism>
<dbReference type="EMBL" id="CAJSLV010000048">
    <property type="protein sequence ID" value="CAG6393201.1"/>
    <property type="molecule type" value="Genomic_DNA"/>
</dbReference>
<accession>A0A9W4E4M2</accession>
<feature type="compositionally biased region" description="Low complexity" evidence="1">
    <location>
        <begin position="27"/>
        <end position="36"/>
    </location>
</feature>
<keyword evidence="3" id="KW-1185">Reference proteome</keyword>
<proteinExistence type="predicted"/>
<evidence type="ECO:0000313" key="3">
    <source>
        <dbReference type="Proteomes" id="UP001152519"/>
    </source>
</evidence>